<evidence type="ECO:0000256" key="2">
    <source>
        <dbReference type="ARBA" id="ARBA00022670"/>
    </source>
</evidence>
<keyword evidence="4" id="KW-0720">Serine protease</keyword>
<dbReference type="SUPFAM" id="SSF52317">
    <property type="entry name" value="Class I glutamine amidotransferase-like"/>
    <property type="match status" value="1"/>
</dbReference>
<keyword evidence="3" id="KW-0378">Hydrolase</keyword>
<keyword evidence="2" id="KW-0645">Protease</keyword>
<dbReference type="AlphaFoldDB" id="A0A1U7NG61"/>
<evidence type="ECO:0000256" key="1">
    <source>
        <dbReference type="ARBA" id="ARBA00006534"/>
    </source>
</evidence>
<dbReference type="RefSeq" id="WP_075819263.1">
    <property type="nucleotide sequence ID" value="NZ_CAJUTZ010000009.1"/>
</dbReference>
<dbReference type="InterPro" id="IPR029062">
    <property type="entry name" value="Class_I_gatase-like"/>
</dbReference>
<evidence type="ECO:0000256" key="4">
    <source>
        <dbReference type="ARBA" id="ARBA00022825"/>
    </source>
</evidence>
<sequence length="339" mass="39355">MEIVRKIDRAQAQKLLDGSLSLKASKDNPIFFSSRNTFAMENRDQIQSMDKHKQETNDENDSVLLVIDDLNPNLDLFWQSQECKWIHGKLSVPVLQSELTAKDILRIEEINAKHRMNILMNTSMYDEKWCYPALKKVYRPTDRVCILAFSFYDDTKNAQDWDRQFGAGRGIWYRANTDPFLKFGLKKDQIVWVNFFEDSPEVMKNKILNSSILVLPGGAPDLMMKRIKEKKLTAILKNYQQTIVGFSAGAMIQLKRYHITPDEDYPDYGWYSGLGYLDDFDIEVHYQGSSHQKRHIEKAMDDSGLEVIAIYEKGGMICEPKGKRSYFGQIDFFSLPEQK</sequence>
<dbReference type="Pfam" id="PF03575">
    <property type="entry name" value="Peptidase_S51"/>
    <property type="match status" value="1"/>
</dbReference>
<comment type="caution">
    <text evidence="5">The sequence shown here is derived from an EMBL/GenBank/DDBJ whole genome shotgun (WGS) entry which is preliminary data.</text>
</comment>
<dbReference type="Proteomes" id="UP000186341">
    <property type="component" value="Unassembled WGS sequence"/>
</dbReference>
<name>A0A1U7NG61_9FIRM</name>
<evidence type="ECO:0000313" key="5">
    <source>
        <dbReference type="EMBL" id="OLU39892.1"/>
    </source>
</evidence>
<dbReference type="GO" id="GO:0006508">
    <property type="term" value="P:proteolysis"/>
    <property type="evidence" value="ECO:0007669"/>
    <property type="project" value="UniProtKB-KW"/>
</dbReference>
<dbReference type="InterPro" id="IPR005320">
    <property type="entry name" value="Peptidase_S51"/>
</dbReference>
<dbReference type="GeneID" id="82202740"/>
<reference evidence="5 6" key="1">
    <citation type="submission" date="2016-11" db="EMBL/GenBank/DDBJ databases">
        <title>Description of two novel members of the family Erysipelotrichaceae: Ileibacterium lipovorans gen. nov., sp. nov. and Dubosiella newyorkensis, gen. nov., sp. nov.</title>
        <authorList>
            <person name="Cox L.M."/>
            <person name="Sohn J."/>
            <person name="Tyrrell K.L."/>
            <person name="Citron D.M."/>
            <person name="Lawson P.A."/>
            <person name="Patel N.B."/>
            <person name="Iizumi T."/>
            <person name="Perez-Perez G.I."/>
            <person name="Goldstein E.J."/>
            <person name="Blaser M.J."/>
        </authorList>
    </citation>
    <scope>NUCLEOTIDE SEQUENCE [LARGE SCALE GENOMIC DNA]</scope>
    <source>
        <strain evidence="5 6">NYU-BL-A3</strain>
    </source>
</reference>
<dbReference type="EMBL" id="MPJW01000122">
    <property type="protein sequence ID" value="OLU39892.1"/>
    <property type="molecule type" value="Genomic_DNA"/>
</dbReference>
<organism evidence="5 6">
    <name type="scientific">Ileibacterium valens</name>
    <dbReference type="NCBI Taxonomy" id="1862668"/>
    <lineage>
        <taxon>Bacteria</taxon>
        <taxon>Bacillati</taxon>
        <taxon>Bacillota</taxon>
        <taxon>Erysipelotrichia</taxon>
        <taxon>Erysipelotrichales</taxon>
        <taxon>Erysipelotrichaceae</taxon>
        <taxon>Ileibacterium</taxon>
    </lineage>
</organism>
<evidence type="ECO:0008006" key="7">
    <source>
        <dbReference type="Google" id="ProtNLM"/>
    </source>
</evidence>
<accession>A0A1U7NG61</accession>
<protein>
    <recommendedName>
        <fullName evidence="7">Peptidase S51</fullName>
    </recommendedName>
</protein>
<evidence type="ECO:0000313" key="6">
    <source>
        <dbReference type="Proteomes" id="UP000186341"/>
    </source>
</evidence>
<evidence type="ECO:0000256" key="3">
    <source>
        <dbReference type="ARBA" id="ARBA00022801"/>
    </source>
</evidence>
<comment type="similarity">
    <text evidence="1">Belongs to the peptidase S51 family.</text>
</comment>
<gene>
    <name evidence="5" type="ORF">BO222_05915</name>
</gene>
<dbReference type="OrthoDB" id="384634at2"/>
<proteinExistence type="inferred from homology"/>
<dbReference type="GO" id="GO:0008236">
    <property type="term" value="F:serine-type peptidase activity"/>
    <property type="evidence" value="ECO:0007669"/>
    <property type="project" value="UniProtKB-KW"/>
</dbReference>
<dbReference type="Gene3D" id="3.40.50.880">
    <property type="match status" value="1"/>
</dbReference>
<keyword evidence="6" id="KW-1185">Reference proteome</keyword>